<dbReference type="Proteomes" id="UP000187412">
    <property type="component" value="Unassembled WGS sequence"/>
</dbReference>
<organism evidence="1 2">
    <name type="scientific">Paenibacillus borealis</name>
    <dbReference type="NCBI Taxonomy" id="160799"/>
    <lineage>
        <taxon>Bacteria</taxon>
        <taxon>Bacillati</taxon>
        <taxon>Bacillota</taxon>
        <taxon>Bacilli</taxon>
        <taxon>Bacillales</taxon>
        <taxon>Paenibacillaceae</taxon>
        <taxon>Paenibacillus</taxon>
    </lineage>
</organism>
<sequence length="92" mass="10177">MHKNETGDKPKKSVFPDAPVCTKKTKKPFCTKDFAYLCLAAGTLRMMRFKKTGNPTTKKISTLLIGLGPVCLAAGKFCFDFSKLSGLYFIYA</sequence>
<proteinExistence type="predicted"/>
<name>A0ABX3H1J8_PAEBO</name>
<reference evidence="1 2" key="1">
    <citation type="submission" date="2016-10" db="EMBL/GenBank/DDBJ databases">
        <title>Paenibacillus species isolates.</title>
        <authorList>
            <person name="Beno S.M."/>
        </authorList>
    </citation>
    <scope>NUCLEOTIDE SEQUENCE [LARGE SCALE GENOMIC DNA]</scope>
    <source>
        <strain evidence="1 2">FSL H7-0744</strain>
    </source>
</reference>
<keyword evidence="2" id="KW-1185">Reference proteome</keyword>
<evidence type="ECO:0000313" key="2">
    <source>
        <dbReference type="Proteomes" id="UP000187412"/>
    </source>
</evidence>
<evidence type="ECO:0000313" key="1">
    <source>
        <dbReference type="EMBL" id="OMD43776.1"/>
    </source>
</evidence>
<gene>
    <name evidence="1" type="ORF">BSK56_23475</name>
</gene>
<dbReference type="EMBL" id="MPTB01000034">
    <property type="protein sequence ID" value="OMD43776.1"/>
    <property type="molecule type" value="Genomic_DNA"/>
</dbReference>
<dbReference type="RefSeq" id="WP_076112983.1">
    <property type="nucleotide sequence ID" value="NZ_MPTB01000034.1"/>
</dbReference>
<protein>
    <submittedName>
        <fullName evidence="1">Uncharacterized protein</fullName>
    </submittedName>
</protein>
<accession>A0ABX3H1J8</accession>
<comment type="caution">
    <text evidence="1">The sequence shown here is derived from an EMBL/GenBank/DDBJ whole genome shotgun (WGS) entry which is preliminary data.</text>
</comment>